<dbReference type="GO" id="GO:0000973">
    <property type="term" value="P:post-transcriptional tethering of RNA polymerase II gene DNA at nuclear periphery"/>
    <property type="evidence" value="ECO:0007669"/>
    <property type="project" value="TreeGrafter"/>
</dbReference>
<comment type="caution">
    <text evidence="1">The sequence shown here is derived from an EMBL/GenBank/DDBJ whole genome shotgun (WGS) entry which is preliminary data.</text>
</comment>
<dbReference type="AlphaFoldDB" id="A0AAW1PRR4"/>
<dbReference type="GO" id="GO:0070390">
    <property type="term" value="C:transcription export complex 2"/>
    <property type="evidence" value="ECO:0007669"/>
    <property type="project" value="TreeGrafter"/>
</dbReference>
<evidence type="ECO:0000313" key="1">
    <source>
        <dbReference type="EMBL" id="KAK9812673.1"/>
    </source>
</evidence>
<proteinExistence type="predicted"/>
<organism evidence="1 2">
    <name type="scientific">[Myrmecia] bisecta</name>
    <dbReference type="NCBI Taxonomy" id="41462"/>
    <lineage>
        <taxon>Eukaryota</taxon>
        <taxon>Viridiplantae</taxon>
        <taxon>Chlorophyta</taxon>
        <taxon>core chlorophytes</taxon>
        <taxon>Trebouxiophyceae</taxon>
        <taxon>Trebouxiales</taxon>
        <taxon>Trebouxiaceae</taxon>
        <taxon>Myrmecia</taxon>
    </lineage>
</organism>
<dbReference type="PANTHER" id="PTHR12732">
    <property type="entry name" value="UNCHARACTERIZED PROTEASOME COMPONENT REGION PCI-CONTAINING"/>
    <property type="match status" value="1"/>
</dbReference>
<reference evidence="1 2" key="1">
    <citation type="journal article" date="2024" name="Nat. Commun.">
        <title>Phylogenomics reveals the evolutionary origins of lichenization in chlorophyte algae.</title>
        <authorList>
            <person name="Puginier C."/>
            <person name="Libourel C."/>
            <person name="Otte J."/>
            <person name="Skaloud P."/>
            <person name="Haon M."/>
            <person name="Grisel S."/>
            <person name="Petersen M."/>
            <person name="Berrin J.G."/>
            <person name="Delaux P.M."/>
            <person name="Dal Grande F."/>
            <person name="Keller J."/>
        </authorList>
    </citation>
    <scope>NUCLEOTIDE SEQUENCE [LARGE SCALE GENOMIC DNA]</scope>
    <source>
        <strain evidence="1 2">SAG 2043</strain>
    </source>
</reference>
<protein>
    <recommendedName>
        <fullName evidence="3">PCI domain-containing protein 2</fullName>
    </recommendedName>
</protein>
<dbReference type="GO" id="GO:0003723">
    <property type="term" value="F:RNA binding"/>
    <property type="evidence" value="ECO:0007669"/>
    <property type="project" value="InterPro"/>
</dbReference>
<dbReference type="GO" id="GO:0006368">
    <property type="term" value="P:transcription elongation by RNA polymerase II"/>
    <property type="evidence" value="ECO:0007669"/>
    <property type="project" value="TreeGrafter"/>
</dbReference>
<dbReference type="Proteomes" id="UP001489004">
    <property type="component" value="Unassembled WGS sequence"/>
</dbReference>
<gene>
    <name evidence="1" type="ORF">WJX72_001644</name>
</gene>
<dbReference type="GO" id="GO:0003690">
    <property type="term" value="F:double-stranded DNA binding"/>
    <property type="evidence" value="ECO:0007669"/>
    <property type="project" value="InterPro"/>
</dbReference>
<evidence type="ECO:0008006" key="3">
    <source>
        <dbReference type="Google" id="ProtNLM"/>
    </source>
</evidence>
<evidence type="ECO:0000313" key="2">
    <source>
        <dbReference type="Proteomes" id="UP001489004"/>
    </source>
</evidence>
<dbReference type="PANTHER" id="PTHR12732:SF0">
    <property type="entry name" value="PCI DOMAIN-CONTAINING PROTEIN 2"/>
    <property type="match status" value="1"/>
</dbReference>
<sequence length="379" mass="42470">MSSFQEFLNVLCSAIAAQDGATVRQLLRYNSSTAVQAVAERARKAGWDPTPECKGVVRRALGGGSEWEAILSAHCKCLVELQAGRTEEAFVQLSSYASNVNKVFAQDPGLWVVEVMWGLVHNLHDVGYVADEALRQEKTKRPHCLEACGSQLQKCFAEANAGRGNKSKRVAALEIVNVALKVYFKLNTLRLAKPLINAINQMGKVMDFEAFPAAHRIKYKYYIGRLDIFEERFGEAEQALEYAFKHCHRSAQQNKGVIMYYLVPVKMLLGVLPSDALLQRFGLTQYVDFVAALRTGSVKQLNDALATNQSQLIQVGTYLLLEKLKMAVYRRLFKRTALLHRETAEPTKAFHIPIASFRAALTWQGMDVDDDEHPRFGVK</sequence>
<name>A0AAW1PRR4_9CHLO</name>
<keyword evidence="2" id="KW-1185">Reference proteome</keyword>
<dbReference type="SMART" id="SM00753">
    <property type="entry name" value="PAM"/>
    <property type="match status" value="1"/>
</dbReference>
<dbReference type="GO" id="GO:0016973">
    <property type="term" value="P:poly(A)+ mRNA export from nucleus"/>
    <property type="evidence" value="ECO:0007669"/>
    <property type="project" value="TreeGrafter"/>
</dbReference>
<dbReference type="InterPro" id="IPR045114">
    <property type="entry name" value="Csn12-like"/>
</dbReference>
<dbReference type="EMBL" id="JALJOR010000008">
    <property type="protein sequence ID" value="KAK9812673.1"/>
    <property type="molecule type" value="Genomic_DNA"/>
</dbReference>
<accession>A0AAW1PRR4</accession>